<name>A0A0E9VIQ5_ANGAN</name>
<proteinExistence type="predicted"/>
<accession>A0A0E9VIQ5</accession>
<dbReference type="EMBL" id="GBXM01030625">
    <property type="protein sequence ID" value="JAH77952.1"/>
    <property type="molecule type" value="Transcribed_RNA"/>
</dbReference>
<protein>
    <submittedName>
        <fullName evidence="1">Uncharacterized protein</fullName>
    </submittedName>
</protein>
<organism evidence="1">
    <name type="scientific">Anguilla anguilla</name>
    <name type="common">European freshwater eel</name>
    <name type="synonym">Muraena anguilla</name>
    <dbReference type="NCBI Taxonomy" id="7936"/>
    <lineage>
        <taxon>Eukaryota</taxon>
        <taxon>Metazoa</taxon>
        <taxon>Chordata</taxon>
        <taxon>Craniata</taxon>
        <taxon>Vertebrata</taxon>
        <taxon>Euteleostomi</taxon>
        <taxon>Actinopterygii</taxon>
        <taxon>Neopterygii</taxon>
        <taxon>Teleostei</taxon>
        <taxon>Anguilliformes</taxon>
        <taxon>Anguillidae</taxon>
        <taxon>Anguilla</taxon>
    </lineage>
</organism>
<dbReference type="AlphaFoldDB" id="A0A0E9VIQ5"/>
<sequence length="36" mass="4385">MFLFLFLFTVNVKKIKILTPVRSNCDMLFPFFKWSL</sequence>
<reference evidence="1" key="1">
    <citation type="submission" date="2014-11" db="EMBL/GenBank/DDBJ databases">
        <authorList>
            <person name="Amaro Gonzalez C."/>
        </authorList>
    </citation>
    <scope>NUCLEOTIDE SEQUENCE</scope>
</reference>
<evidence type="ECO:0000313" key="1">
    <source>
        <dbReference type="EMBL" id="JAH77952.1"/>
    </source>
</evidence>
<reference evidence="1" key="2">
    <citation type="journal article" date="2015" name="Fish Shellfish Immunol.">
        <title>Early steps in the European eel (Anguilla anguilla)-Vibrio vulnificus interaction in the gills: Role of the RtxA13 toxin.</title>
        <authorList>
            <person name="Callol A."/>
            <person name="Pajuelo D."/>
            <person name="Ebbesson L."/>
            <person name="Teles M."/>
            <person name="MacKenzie S."/>
            <person name="Amaro C."/>
        </authorList>
    </citation>
    <scope>NUCLEOTIDE SEQUENCE</scope>
</reference>